<accession>Q5Z9V1</accession>
<evidence type="ECO:0000256" key="1">
    <source>
        <dbReference type="SAM" id="MobiDB-lite"/>
    </source>
</evidence>
<dbReference type="Proteomes" id="UP000000763">
    <property type="component" value="Chromosome 6"/>
</dbReference>
<name>Q5Z9V1_ORYSJ</name>
<feature type="compositionally biased region" description="Basic and acidic residues" evidence="1">
    <location>
        <begin position="52"/>
        <end position="62"/>
    </location>
</feature>
<gene>
    <name evidence="2" type="primary">P0528B02.26</name>
</gene>
<reference evidence="3" key="2">
    <citation type="journal article" date="2008" name="Nucleic Acids Res.">
        <title>The rice annotation project database (RAP-DB): 2008 update.</title>
        <authorList>
            <consortium name="The rice annotation project (RAP)"/>
        </authorList>
    </citation>
    <scope>GENOME REANNOTATION</scope>
    <source>
        <strain evidence="3">cv. Nipponbare</strain>
    </source>
</reference>
<protein>
    <submittedName>
        <fullName evidence="2">Uncharacterized protein</fullName>
    </submittedName>
</protein>
<organism evidence="2 3">
    <name type="scientific">Oryza sativa subsp. japonica</name>
    <name type="common">Rice</name>
    <dbReference type="NCBI Taxonomy" id="39947"/>
    <lineage>
        <taxon>Eukaryota</taxon>
        <taxon>Viridiplantae</taxon>
        <taxon>Streptophyta</taxon>
        <taxon>Embryophyta</taxon>
        <taxon>Tracheophyta</taxon>
        <taxon>Spermatophyta</taxon>
        <taxon>Magnoliopsida</taxon>
        <taxon>Liliopsida</taxon>
        <taxon>Poales</taxon>
        <taxon>Poaceae</taxon>
        <taxon>BOP clade</taxon>
        <taxon>Oryzoideae</taxon>
        <taxon>Oryzeae</taxon>
        <taxon>Oryzinae</taxon>
        <taxon>Oryza</taxon>
        <taxon>Oryza sativa</taxon>
    </lineage>
</organism>
<evidence type="ECO:0000313" key="3">
    <source>
        <dbReference type="Proteomes" id="UP000000763"/>
    </source>
</evidence>
<dbReference type="AlphaFoldDB" id="Q5Z9V1"/>
<evidence type="ECO:0000313" key="2">
    <source>
        <dbReference type="EMBL" id="BAD53522.1"/>
    </source>
</evidence>
<dbReference type="EMBL" id="AP003575">
    <property type="protein sequence ID" value="BAD53522.1"/>
    <property type="molecule type" value="Genomic_DNA"/>
</dbReference>
<sequence length="62" mass="6813">MPSTQDTGWYLGIRPWYQGIKPDTCGVSEGTVKKRRRRGGGSAATAEDGVEEAWRGEGRVFP</sequence>
<proteinExistence type="predicted"/>
<reference evidence="3" key="1">
    <citation type="journal article" date="2005" name="Nature">
        <title>The map-based sequence of the rice genome.</title>
        <authorList>
            <consortium name="International rice genome sequencing project (IRGSP)"/>
            <person name="Matsumoto T."/>
            <person name="Wu J."/>
            <person name="Kanamori H."/>
            <person name="Katayose Y."/>
            <person name="Fujisawa M."/>
            <person name="Namiki N."/>
            <person name="Mizuno H."/>
            <person name="Yamamoto K."/>
            <person name="Antonio B.A."/>
            <person name="Baba T."/>
            <person name="Sakata K."/>
            <person name="Nagamura Y."/>
            <person name="Aoki H."/>
            <person name="Arikawa K."/>
            <person name="Arita K."/>
            <person name="Bito T."/>
            <person name="Chiden Y."/>
            <person name="Fujitsuka N."/>
            <person name="Fukunaka R."/>
            <person name="Hamada M."/>
            <person name="Harada C."/>
            <person name="Hayashi A."/>
            <person name="Hijishita S."/>
            <person name="Honda M."/>
            <person name="Hosokawa S."/>
            <person name="Ichikawa Y."/>
            <person name="Idonuma A."/>
            <person name="Iijima M."/>
            <person name="Ikeda M."/>
            <person name="Ikeno M."/>
            <person name="Ito K."/>
            <person name="Ito S."/>
            <person name="Ito T."/>
            <person name="Ito Y."/>
            <person name="Ito Y."/>
            <person name="Iwabuchi A."/>
            <person name="Kamiya K."/>
            <person name="Karasawa W."/>
            <person name="Kurita K."/>
            <person name="Katagiri S."/>
            <person name="Kikuta A."/>
            <person name="Kobayashi H."/>
            <person name="Kobayashi N."/>
            <person name="Machita K."/>
            <person name="Maehara T."/>
            <person name="Masukawa M."/>
            <person name="Mizubayashi T."/>
            <person name="Mukai Y."/>
            <person name="Nagasaki H."/>
            <person name="Nagata Y."/>
            <person name="Naito S."/>
            <person name="Nakashima M."/>
            <person name="Nakama Y."/>
            <person name="Nakamichi Y."/>
            <person name="Nakamura M."/>
            <person name="Meguro A."/>
            <person name="Negishi M."/>
            <person name="Ohta I."/>
            <person name="Ohta T."/>
            <person name="Okamoto M."/>
            <person name="Ono N."/>
            <person name="Saji S."/>
            <person name="Sakaguchi M."/>
            <person name="Sakai K."/>
            <person name="Shibata M."/>
            <person name="Shimokawa T."/>
            <person name="Song J."/>
            <person name="Takazaki Y."/>
            <person name="Terasawa K."/>
            <person name="Tsugane M."/>
            <person name="Tsuji K."/>
            <person name="Ueda S."/>
            <person name="Waki K."/>
            <person name="Yamagata H."/>
            <person name="Yamamoto M."/>
            <person name="Yamamoto S."/>
            <person name="Yamane H."/>
            <person name="Yoshiki S."/>
            <person name="Yoshihara R."/>
            <person name="Yukawa K."/>
            <person name="Zhong H."/>
            <person name="Yano M."/>
            <person name="Yuan Q."/>
            <person name="Ouyang S."/>
            <person name="Liu J."/>
            <person name="Jones K.M."/>
            <person name="Gansberger K."/>
            <person name="Moffat K."/>
            <person name="Hill J."/>
            <person name="Bera J."/>
            <person name="Fadrosh D."/>
            <person name="Jin S."/>
            <person name="Johri S."/>
            <person name="Kim M."/>
            <person name="Overton L."/>
            <person name="Reardon M."/>
            <person name="Tsitrin T."/>
            <person name="Vuong H."/>
            <person name="Weaver B."/>
            <person name="Ciecko A."/>
            <person name="Tallon L."/>
            <person name="Jackson J."/>
            <person name="Pai G."/>
            <person name="Aken S.V."/>
            <person name="Utterback T."/>
            <person name="Reidmuller S."/>
            <person name="Feldblyum T."/>
            <person name="Hsiao J."/>
            <person name="Zismann V."/>
            <person name="Iobst S."/>
            <person name="de Vazeille A.R."/>
            <person name="Buell C.R."/>
            <person name="Ying K."/>
            <person name="Li Y."/>
            <person name="Lu T."/>
            <person name="Huang Y."/>
            <person name="Zhao Q."/>
            <person name="Feng Q."/>
            <person name="Zhang L."/>
            <person name="Zhu J."/>
            <person name="Weng Q."/>
            <person name="Mu J."/>
            <person name="Lu Y."/>
            <person name="Fan D."/>
            <person name="Liu Y."/>
            <person name="Guan J."/>
            <person name="Zhang Y."/>
            <person name="Yu S."/>
            <person name="Liu X."/>
            <person name="Zhang Y."/>
            <person name="Hong G."/>
            <person name="Han B."/>
            <person name="Choisne N."/>
            <person name="Demange N."/>
            <person name="Orjeda G."/>
            <person name="Samain S."/>
            <person name="Cattolico L."/>
            <person name="Pelletier E."/>
            <person name="Couloux A."/>
            <person name="Segurens B."/>
            <person name="Wincker P."/>
            <person name="D'Hont A."/>
            <person name="Scarpelli C."/>
            <person name="Weissenbach J."/>
            <person name="Salanoubat M."/>
            <person name="Quetier F."/>
            <person name="Yu Y."/>
            <person name="Kim H.R."/>
            <person name="Rambo T."/>
            <person name="Currie J."/>
            <person name="Collura K."/>
            <person name="Luo M."/>
            <person name="Yang T."/>
            <person name="Ammiraju J.S.S."/>
            <person name="Engler F."/>
            <person name="Soderlund C."/>
            <person name="Wing R.A."/>
            <person name="Palmer L.E."/>
            <person name="de la Bastide M."/>
            <person name="Spiegel L."/>
            <person name="Nascimento L."/>
            <person name="Zutavern T."/>
            <person name="O'Shaughnessy A."/>
            <person name="Dike S."/>
            <person name="Dedhia N."/>
            <person name="Preston R."/>
            <person name="Balija V."/>
            <person name="McCombie W.R."/>
            <person name="Chow T."/>
            <person name="Chen H."/>
            <person name="Chung M."/>
            <person name="Chen C."/>
            <person name="Shaw J."/>
            <person name="Wu H."/>
            <person name="Hsiao K."/>
            <person name="Chao Y."/>
            <person name="Chu M."/>
            <person name="Cheng C."/>
            <person name="Hour A."/>
            <person name="Lee P."/>
            <person name="Lin S."/>
            <person name="Lin Y."/>
            <person name="Liou J."/>
            <person name="Liu S."/>
            <person name="Hsing Y."/>
            <person name="Raghuvanshi S."/>
            <person name="Mohanty A."/>
            <person name="Bharti A.K."/>
            <person name="Gaur A."/>
            <person name="Gupta V."/>
            <person name="Kumar D."/>
            <person name="Ravi V."/>
            <person name="Vij S."/>
            <person name="Kapur A."/>
            <person name="Khurana P."/>
            <person name="Khurana P."/>
            <person name="Khurana J.P."/>
            <person name="Tyagi A.K."/>
            <person name="Gaikwad K."/>
            <person name="Singh A."/>
            <person name="Dalal V."/>
            <person name="Srivastava S."/>
            <person name="Dixit A."/>
            <person name="Pal A.K."/>
            <person name="Ghazi I.A."/>
            <person name="Yadav M."/>
            <person name="Pandit A."/>
            <person name="Bhargava A."/>
            <person name="Sureshbabu K."/>
            <person name="Batra K."/>
            <person name="Sharma T.R."/>
            <person name="Mohapatra T."/>
            <person name="Singh N.K."/>
            <person name="Messing J."/>
            <person name="Nelson A.B."/>
            <person name="Fuks G."/>
            <person name="Kavchok S."/>
            <person name="Keizer G."/>
            <person name="Linton E."/>
            <person name="Llaca V."/>
            <person name="Song R."/>
            <person name="Tanyolac B."/>
            <person name="Young S."/>
            <person name="Ho-Il K."/>
            <person name="Hahn J.H."/>
            <person name="Sangsakoo G."/>
            <person name="Vanavichit A."/>
            <person name="de Mattos Luiz.A.T."/>
            <person name="Zimmer P.D."/>
            <person name="Malone G."/>
            <person name="Dellagostin O."/>
            <person name="de Oliveira A.C."/>
            <person name="Bevan M."/>
            <person name="Bancroft I."/>
            <person name="Minx P."/>
            <person name="Cordum H."/>
            <person name="Wilson R."/>
            <person name="Cheng Z."/>
            <person name="Jin W."/>
            <person name="Jiang J."/>
            <person name="Leong S.A."/>
            <person name="Iwama H."/>
            <person name="Gojobori T."/>
            <person name="Itoh T."/>
            <person name="Niimura Y."/>
            <person name="Fujii Y."/>
            <person name="Habara T."/>
            <person name="Sakai H."/>
            <person name="Sato Y."/>
            <person name="Wilson G."/>
            <person name="Kumar K."/>
            <person name="McCouch S."/>
            <person name="Juretic N."/>
            <person name="Hoen D."/>
            <person name="Wright S."/>
            <person name="Bruskiewich R."/>
            <person name="Bureau T."/>
            <person name="Miyao A."/>
            <person name="Hirochika H."/>
            <person name="Nishikawa T."/>
            <person name="Kadowaki K."/>
            <person name="Sugiura M."/>
            <person name="Burr B."/>
            <person name="Sasaki T."/>
        </authorList>
    </citation>
    <scope>NUCLEOTIDE SEQUENCE [LARGE SCALE GENOMIC DNA]</scope>
    <source>
        <strain evidence="3">cv. Nipponbare</strain>
    </source>
</reference>
<feature type="region of interest" description="Disordered" evidence="1">
    <location>
        <begin position="31"/>
        <end position="62"/>
    </location>
</feature>